<feature type="region of interest" description="Disordered" evidence="1">
    <location>
        <begin position="28"/>
        <end position="60"/>
    </location>
</feature>
<evidence type="ECO:0000256" key="1">
    <source>
        <dbReference type="SAM" id="MobiDB-lite"/>
    </source>
</evidence>
<evidence type="ECO:0000313" key="3">
    <source>
        <dbReference type="Proteomes" id="UP000295507"/>
    </source>
</evidence>
<name>A0A4R3RGG5_9HYPH</name>
<proteinExistence type="predicted"/>
<evidence type="ECO:0000313" key="2">
    <source>
        <dbReference type="EMBL" id="TCU34101.1"/>
    </source>
</evidence>
<protein>
    <submittedName>
        <fullName evidence="2">Uncharacterized protein</fullName>
    </submittedName>
</protein>
<feature type="compositionally biased region" description="Basic residues" evidence="1">
    <location>
        <begin position="44"/>
        <end position="53"/>
    </location>
</feature>
<comment type="caution">
    <text evidence="2">The sequence shown here is derived from an EMBL/GenBank/DDBJ whole genome shotgun (WGS) entry which is preliminary data.</text>
</comment>
<accession>A0A4R3RGG5</accession>
<dbReference type="Proteomes" id="UP000295507">
    <property type="component" value="Unassembled WGS sequence"/>
</dbReference>
<sequence length="60" mass="7094">MNKPLSAEAIRRLSVNLEDFFQPRREVAGKHAAPFSKTEDGRKRRDQRRKAIARKREFLN</sequence>
<organism evidence="2 3">
    <name type="scientific">Rhizobium azibense</name>
    <dbReference type="NCBI Taxonomy" id="1136135"/>
    <lineage>
        <taxon>Bacteria</taxon>
        <taxon>Pseudomonadati</taxon>
        <taxon>Pseudomonadota</taxon>
        <taxon>Alphaproteobacteria</taxon>
        <taxon>Hyphomicrobiales</taxon>
        <taxon>Rhizobiaceae</taxon>
        <taxon>Rhizobium/Agrobacterium group</taxon>
        <taxon>Rhizobium</taxon>
    </lineage>
</organism>
<dbReference type="EMBL" id="SMBK01000013">
    <property type="protein sequence ID" value="TCU34101.1"/>
    <property type="molecule type" value="Genomic_DNA"/>
</dbReference>
<dbReference type="RefSeq" id="WP_132552867.1">
    <property type="nucleotide sequence ID" value="NZ_SMBK01000013.1"/>
</dbReference>
<dbReference type="AlphaFoldDB" id="A0A4R3RGG5"/>
<gene>
    <name evidence="2" type="ORF">EV129_11384</name>
</gene>
<reference evidence="2 3" key="1">
    <citation type="submission" date="2019-03" db="EMBL/GenBank/DDBJ databases">
        <title>Genomic Encyclopedia of Type Strains, Phase IV (KMG-V): Genome sequencing to study the core and pangenomes of soil and plant-associated prokaryotes.</title>
        <authorList>
            <person name="Whitman W."/>
        </authorList>
    </citation>
    <scope>NUCLEOTIDE SEQUENCE [LARGE SCALE GENOMIC DNA]</scope>
    <source>
        <strain evidence="2 3">IE4868</strain>
    </source>
</reference>